<sequence>MIPEFMSSANIMEPPTNGEDLMEKGEALTPIGSETPGLESSVEPNKAEEQTTHNFFIRKVKIILATFRKKRPSSSYPGLQPREPIVRTLEQCPPGYPRLAALLSSDENFSLYRRFSYLHARLLLYKQDELRELEADLDHLDAIDENEDPSLLRSREKDDALSGRRRKLMLAIEEKFGEYAKILAAARDMEGYNRPPRRDYLSVKRYFEQVPPVCNVESYIFREEDIITLKPGRESAWLDDFVERAVQKLSCKIIRKLFCSSEQHKKADPESSKVILHSRRRLDIIASLINFSSIIALLILPVYILLCLTRSSQMGSSTGVVISVLLVFTLIFTAVLALFTRAKRHEILASAAAYCAVLVVFVGNVGQISPG</sequence>
<dbReference type="PANTHER" id="PTHR34502:SF3">
    <property type="entry name" value="DUF6594 DOMAIN-CONTAINING PROTEIN"/>
    <property type="match status" value="1"/>
</dbReference>
<keyword evidence="2" id="KW-0472">Membrane</keyword>
<proteinExistence type="predicted"/>
<organism evidence="4 5">
    <name type="scientific">Hyaloscypha variabilis (strain UAMH 11265 / GT02V1 / F)</name>
    <name type="common">Meliniomyces variabilis</name>
    <dbReference type="NCBI Taxonomy" id="1149755"/>
    <lineage>
        <taxon>Eukaryota</taxon>
        <taxon>Fungi</taxon>
        <taxon>Dikarya</taxon>
        <taxon>Ascomycota</taxon>
        <taxon>Pezizomycotina</taxon>
        <taxon>Leotiomycetes</taxon>
        <taxon>Helotiales</taxon>
        <taxon>Hyaloscyphaceae</taxon>
        <taxon>Hyaloscypha</taxon>
        <taxon>Hyaloscypha variabilis</taxon>
    </lineage>
</organism>
<evidence type="ECO:0000313" key="5">
    <source>
        <dbReference type="Proteomes" id="UP000235786"/>
    </source>
</evidence>
<keyword evidence="5" id="KW-1185">Reference proteome</keyword>
<dbReference type="OrthoDB" id="3533814at2759"/>
<dbReference type="AlphaFoldDB" id="A0A2J6RP13"/>
<dbReference type="PANTHER" id="PTHR34502">
    <property type="entry name" value="DUF6594 DOMAIN-CONTAINING PROTEIN-RELATED"/>
    <property type="match status" value="1"/>
</dbReference>
<gene>
    <name evidence="4" type="ORF">L207DRAFT_582474</name>
</gene>
<dbReference type="EMBL" id="KZ613945">
    <property type="protein sequence ID" value="PMD40256.1"/>
    <property type="molecule type" value="Genomic_DNA"/>
</dbReference>
<feature type="transmembrane region" description="Helical" evidence="2">
    <location>
        <begin position="351"/>
        <end position="369"/>
    </location>
</feature>
<dbReference type="Pfam" id="PF20237">
    <property type="entry name" value="DUF6594"/>
    <property type="match status" value="1"/>
</dbReference>
<evidence type="ECO:0000256" key="2">
    <source>
        <dbReference type="SAM" id="Phobius"/>
    </source>
</evidence>
<evidence type="ECO:0000256" key="1">
    <source>
        <dbReference type="SAM" id="MobiDB-lite"/>
    </source>
</evidence>
<keyword evidence="2" id="KW-1133">Transmembrane helix</keyword>
<accession>A0A2J6RP13</accession>
<dbReference type="STRING" id="1149755.A0A2J6RP13"/>
<evidence type="ECO:0000259" key="3">
    <source>
        <dbReference type="Pfam" id="PF20237"/>
    </source>
</evidence>
<name>A0A2J6RP13_HYAVF</name>
<evidence type="ECO:0000313" key="4">
    <source>
        <dbReference type="EMBL" id="PMD40256.1"/>
    </source>
</evidence>
<dbReference type="Proteomes" id="UP000235786">
    <property type="component" value="Unassembled WGS sequence"/>
</dbReference>
<feature type="transmembrane region" description="Helical" evidence="2">
    <location>
        <begin position="282"/>
        <end position="306"/>
    </location>
</feature>
<reference evidence="4 5" key="1">
    <citation type="submission" date="2016-04" db="EMBL/GenBank/DDBJ databases">
        <title>A degradative enzymes factory behind the ericoid mycorrhizal symbiosis.</title>
        <authorList>
            <consortium name="DOE Joint Genome Institute"/>
            <person name="Martino E."/>
            <person name="Morin E."/>
            <person name="Grelet G."/>
            <person name="Kuo A."/>
            <person name="Kohler A."/>
            <person name="Daghino S."/>
            <person name="Barry K."/>
            <person name="Choi C."/>
            <person name="Cichocki N."/>
            <person name="Clum A."/>
            <person name="Copeland A."/>
            <person name="Hainaut M."/>
            <person name="Haridas S."/>
            <person name="Labutti K."/>
            <person name="Lindquist E."/>
            <person name="Lipzen A."/>
            <person name="Khouja H.-R."/>
            <person name="Murat C."/>
            <person name="Ohm R."/>
            <person name="Olson A."/>
            <person name="Spatafora J."/>
            <person name="Veneault-Fourrey C."/>
            <person name="Henrissat B."/>
            <person name="Grigoriev I."/>
            <person name="Martin F."/>
            <person name="Perotto S."/>
        </authorList>
    </citation>
    <scope>NUCLEOTIDE SEQUENCE [LARGE SCALE GENOMIC DNA]</scope>
    <source>
        <strain evidence="4 5">F</strain>
    </source>
</reference>
<feature type="transmembrane region" description="Helical" evidence="2">
    <location>
        <begin position="318"/>
        <end position="339"/>
    </location>
</feature>
<feature type="domain" description="DUF6594" evidence="3">
    <location>
        <begin position="96"/>
        <end position="359"/>
    </location>
</feature>
<feature type="region of interest" description="Disordered" evidence="1">
    <location>
        <begin position="1"/>
        <end position="22"/>
    </location>
</feature>
<protein>
    <recommendedName>
        <fullName evidence="3">DUF6594 domain-containing protein</fullName>
    </recommendedName>
</protein>
<dbReference type="InterPro" id="IPR046529">
    <property type="entry name" value="DUF6594"/>
</dbReference>
<keyword evidence="2" id="KW-0812">Transmembrane</keyword>